<dbReference type="PATRIC" id="fig|887901.3.peg.1022"/>
<sequence>MRIIGGKYKRRRFDVPKSFNARPTTDFAKENLFNVLQHYIDLEGITALDLFSGTGSISVELLSRGASRVVALEQRREHATFIHSVAKELGEEKHLQVLQADVFRFIRGAKSQSSLYDFIFADPPYKLSEIAVLPELILSSGLLKPDGLLVVEHPQQYDFSSLPHFAERRVYGSVNFSLFFLGEESSE</sequence>
<dbReference type="NCBIfam" id="TIGR00095">
    <property type="entry name" value="16S rRNA (guanine(966)-N(2))-methyltransferase RsmD"/>
    <property type="match status" value="1"/>
</dbReference>
<dbReference type="OrthoDB" id="9803017at2"/>
<dbReference type="PIRSF" id="PIRSF004553">
    <property type="entry name" value="CHP00095"/>
    <property type="match status" value="1"/>
</dbReference>
<evidence type="ECO:0000313" key="3">
    <source>
        <dbReference type="EMBL" id="EWC92084.1"/>
    </source>
</evidence>
<dbReference type="Proteomes" id="UP000023482">
    <property type="component" value="Unassembled WGS sequence"/>
</dbReference>
<dbReference type="Pfam" id="PF03602">
    <property type="entry name" value="Cons_hypoth95"/>
    <property type="match status" value="1"/>
</dbReference>
<dbReference type="EMBL" id="JDFF01000018">
    <property type="protein sequence ID" value="EWC92084.1"/>
    <property type="molecule type" value="Genomic_DNA"/>
</dbReference>
<dbReference type="AlphaFoldDB" id="Z4WX67"/>
<proteinExistence type="predicted"/>
<keyword evidence="2 3" id="KW-0808">Transferase</keyword>
<evidence type="ECO:0000256" key="1">
    <source>
        <dbReference type="ARBA" id="ARBA00022603"/>
    </source>
</evidence>
<accession>Z4WX67</accession>
<gene>
    <name evidence="3" type="primary">rsmD</name>
    <name evidence="3" type="ORF">HMPREF0636_0854</name>
</gene>
<dbReference type="PANTHER" id="PTHR43542">
    <property type="entry name" value="METHYLTRANSFERASE"/>
    <property type="match status" value="1"/>
</dbReference>
<dbReference type="GO" id="GO:0052913">
    <property type="term" value="F:16S rRNA (guanine(966)-N(2))-methyltransferase activity"/>
    <property type="evidence" value="ECO:0007669"/>
    <property type="project" value="UniProtKB-EC"/>
</dbReference>
<keyword evidence="1 3" id="KW-0489">Methyltransferase</keyword>
<protein>
    <submittedName>
        <fullName evidence="3">16S rRNA (Guanine(966)-N(2))-methyltransferase RsmD</fullName>
        <ecNumber evidence="3">2.1.1.171</ecNumber>
    </submittedName>
</protein>
<dbReference type="PANTHER" id="PTHR43542:SF1">
    <property type="entry name" value="METHYLTRANSFERASE"/>
    <property type="match status" value="1"/>
</dbReference>
<dbReference type="Gene3D" id="3.40.50.150">
    <property type="entry name" value="Vaccinia Virus protein VP39"/>
    <property type="match status" value="1"/>
</dbReference>
<dbReference type="GO" id="GO:0003676">
    <property type="term" value="F:nucleic acid binding"/>
    <property type="evidence" value="ECO:0007669"/>
    <property type="project" value="InterPro"/>
</dbReference>
<reference evidence="3 4" key="1">
    <citation type="submission" date="2014-01" db="EMBL/GenBank/DDBJ databases">
        <authorList>
            <person name="Durkin A.S."/>
            <person name="McCorrison J."/>
            <person name="Torralba M."/>
            <person name="Gillis M."/>
            <person name="Haft D.H."/>
            <person name="Methe B."/>
            <person name="Sutton G."/>
            <person name="Nelson K.E."/>
        </authorList>
    </citation>
    <scope>NUCLEOTIDE SEQUENCE [LARGE SCALE GENOMIC DNA]</scope>
    <source>
        <strain evidence="3 4">ATCC 51270</strain>
    </source>
</reference>
<dbReference type="EC" id="2.1.1.171" evidence="3"/>
<dbReference type="SUPFAM" id="SSF53335">
    <property type="entry name" value="S-adenosyl-L-methionine-dependent methyltransferases"/>
    <property type="match status" value="1"/>
</dbReference>
<evidence type="ECO:0000313" key="4">
    <source>
        <dbReference type="Proteomes" id="UP000023482"/>
    </source>
</evidence>
<organism evidence="3 4">
    <name type="scientific">Porphyromonas catoniae ATCC 51270</name>
    <dbReference type="NCBI Taxonomy" id="887901"/>
    <lineage>
        <taxon>Bacteria</taxon>
        <taxon>Pseudomonadati</taxon>
        <taxon>Bacteroidota</taxon>
        <taxon>Bacteroidia</taxon>
        <taxon>Bacteroidales</taxon>
        <taxon>Porphyromonadaceae</taxon>
        <taxon>Porphyromonas</taxon>
    </lineage>
</organism>
<name>Z4WX67_9PORP</name>
<dbReference type="PROSITE" id="PS00092">
    <property type="entry name" value="N6_MTASE"/>
    <property type="match status" value="1"/>
</dbReference>
<evidence type="ECO:0000256" key="2">
    <source>
        <dbReference type="ARBA" id="ARBA00022679"/>
    </source>
</evidence>
<dbReference type="CDD" id="cd02440">
    <property type="entry name" value="AdoMet_MTases"/>
    <property type="match status" value="1"/>
</dbReference>
<dbReference type="RefSeq" id="WP_044168897.1">
    <property type="nucleotide sequence ID" value="NZ_JDFF01000018.1"/>
</dbReference>
<dbReference type="InterPro" id="IPR002052">
    <property type="entry name" value="DNA_methylase_N6_adenine_CS"/>
</dbReference>
<dbReference type="InterPro" id="IPR029063">
    <property type="entry name" value="SAM-dependent_MTases_sf"/>
</dbReference>
<comment type="caution">
    <text evidence="3">The sequence shown here is derived from an EMBL/GenBank/DDBJ whole genome shotgun (WGS) entry which is preliminary data.</text>
</comment>
<keyword evidence="4" id="KW-1185">Reference proteome</keyword>
<dbReference type="InterPro" id="IPR004398">
    <property type="entry name" value="RNA_MeTrfase_RsmD"/>
</dbReference>